<dbReference type="AlphaFoldDB" id="B9F4V5"/>
<dbReference type="PANTHER" id="PTHR31827:SF40">
    <property type="entry name" value="F22C12.10"/>
    <property type="match status" value="1"/>
</dbReference>
<dbReference type="InterPro" id="IPR056866">
    <property type="entry name" value="Znf_WRKY19"/>
</dbReference>
<sequence>MDPRLGRSAFINFSNPNAYVGKFPVISTVSHPTASSQIDVLAHCSSYNLPRGTKRKFDGLSLGLGNSSSSESSKQSMGTGCTISSAKGSDDGSSIDLDLNHFTLGNEGTSRLDKRACDSRRALDKPELNLELSLSSQSAITGADFTAATEYNSPSLQPYYMDLVPTVDEGSTSARRPSGCQVLSFLNKTAKMSEFSPREVFPGSSNQSQGPAPMPTLLQLPKSPVACTSGLSRPQQRSSSTKNCTYPGCMKGARGSSGRCIAHGGGRRCQKDGCDKGAEGKTIFCKAHGGGRRCEHLGCTKSAEAMKDAKEQQEGNLVAVLNMVVAKGVNMQAVQRVQKGAQACALLMEVGAAVSKMVAEKELREVPTFARRMVVGRDAHTLIVKRVPREVQRFARDMEEANVVQLKVVLRVCMAEPFAVLPMEVDENRVHGGFSVVSDALSQGDRPSNTETSRCSIFSHPMEAPRRVAAPADEGRVHGGNILSMFANGMSLGKHPANQAEASTSAPRNSKSTNGMVTGNSAVRGSWL</sequence>
<dbReference type="PANTHER" id="PTHR31827">
    <property type="entry name" value="EMB|CAB89363.1"/>
    <property type="match status" value="1"/>
</dbReference>
<feature type="region of interest" description="Disordered" evidence="1">
    <location>
        <begin position="65"/>
        <end position="91"/>
    </location>
</feature>
<dbReference type="Pfam" id="PF24906">
    <property type="entry name" value="Zf_WRKY19"/>
    <property type="match status" value="2"/>
</dbReference>
<evidence type="ECO:0000313" key="3">
    <source>
        <dbReference type="EMBL" id="EEE56686.1"/>
    </source>
</evidence>
<accession>B9F4V5</accession>
<protein>
    <recommendedName>
        <fullName evidence="2">WRKY19-like zinc finger domain-containing protein</fullName>
    </recommendedName>
</protein>
<feature type="domain" description="WRKY19-like zinc finger" evidence="2">
    <location>
        <begin position="266"/>
        <end position="290"/>
    </location>
</feature>
<dbReference type="EMBL" id="CM000139">
    <property type="protein sequence ID" value="EEE56686.1"/>
    <property type="molecule type" value="Genomic_DNA"/>
</dbReference>
<feature type="compositionally biased region" description="Low complexity" evidence="1">
    <location>
        <begin position="65"/>
        <end position="80"/>
    </location>
</feature>
<organism evidence="3">
    <name type="scientific">Oryza sativa subsp. japonica</name>
    <name type="common">Rice</name>
    <dbReference type="NCBI Taxonomy" id="39947"/>
    <lineage>
        <taxon>Eukaryota</taxon>
        <taxon>Viridiplantae</taxon>
        <taxon>Streptophyta</taxon>
        <taxon>Embryophyta</taxon>
        <taxon>Tracheophyta</taxon>
        <taxon>Spermatophyta</taxon>
        <taxon>Magnoliopsida</taxon>
        <taxon>Liliopsida</taxon>
        <taxon>Poales</taxon>
        <taxon>Poaceae</taxon>
        <taxon>BOP clade</taxon>
        <taxon>Oryzoideae</taxon>
        <taxon>Oryzeae</taxon>
        <taxon>Oryzinae</taxon>
        <taxon>Oryza</taxon>
        <taxon>Oryza sativa</taxon>
    </lineage>
</organism>
<reference evidence="3" key="1">
    <citation type="journal article" date="2005" name="PLoS Biol.">
        <title>The genomes of Oryza sativa: a history of duplications.</title>
        <authorList>
            <person name="Yu J."/>
            <person name="Wang J."/>
            <person name="Lin W."/>
            <person name="Li S."/>
            <person name="Li H."/>
            <person name="Zhou J."/>
            <person name="Ni P."/>
            <person name="Dong W."/>
            <person name="Hu S."/>
            <person name="Zeng C."/>
            <person name="Zhang J."/>
            <person name="Zhang Y."/>
            <person name="Li R."/>
            <person name="Xu Z."/>
            <person name="Li S."/>
            <person name="Li X."/>
            <person name="Zheng H."/>
            <person name="Cong L."/>
            <person name="Lin L."/>
            <person name="Yin J."/>
            <person name="Geng J."/>
            <person name="Li G."/>
            <person name="Shi J."/>
            <person name="Liu J."/>
            <person name="Lv H."/>
            <person name="Li J."/>
            <person name="Wang J."/>
            <person name="Deng Y."/>
            <person name="Ran L."/>
            <person name="Shi X."/>
            <person name="Wang X."/>
            <person name="Wu Q."/>
            <person name="Li C."/>
            <person name="Ren X."/>
            <person name="Wang J."/>
            <person name="Wang X."/>
            <person name="Li D."/>
            <person name="Liu D."/>
            <person name="Zhang X."/>
            <person name="Ji Z."/>
            <person name="Zhao W."/>
            <person name="Sun Y."/>
            <person name="Zhang Z."/>
            <person name="Bao J."/>
            <person name="Han Y."/>
            <person name="Dong L."/>
            <person name="Ji J."/>
            <person name="Chen P."/>
            <person name="Wu S."/>
            <person name="Liu J."/>
            <person name="Xiao Y."/>
            <person name="Bu D."/>
            <person name="Tan J."/>
            <person name="Yang L."/>
            <person name="Ye C."/>
            <person name="Zhang J."/>
            <person name="Xu J."/>
            <person name="Zhou Y."/>
            <person name="Yu Y."/>
            <person name="Zhang B."/>
            <person name="Zhuang S."/>
            <person name="Wei H."/>
            <person name="Liu B."/>
            <person name="Lei M."/>
            <person name="Yu H."/>
            <person name="Li Y."/>
            <person name="Xu H."/>
            <person name="Wei S."/>
            <person name="He X."/>
            <person name="Fang L."/>
            <person name="Zhang Z."/>
            <person name="Zhang Y."/>
            <person name="Huang X."/>
            <person name="Su Z."/>
            <person name="Tong W."/>
            <person name="Li J."/>
            <person name="Tong Z."/>
            <person name="Li S."/>
            <person name="Ye J."/>
            <person name="Wang L."/>
            <person name="Fang L."/>
            <person name="Lei T."/>
            <person name="Chen C."/>
            <person name="Chen H."/>
            <person name="Xu Z."/>
            <person name="Li H."/>
            <person name="Huang H."/>
            <person name="Zhang F."/>
            <person name="Xu H."/>
            <person name="Li N."/>
            <person name="Zhao C."/>
            <person name="Li S."/>
            <person name="Dong L."/>
            <person name="Huang Y."/>
            <person name="Li L."/>
            <person name="Xi Y."/>
            <person name="Qi Q."/>
            <person name="Li W."/>
            <person name="Zhang B."/>
            <person name="Hu W."/>
            <person name="Zhang Y."/>
            <person name="Tian X."/>
            <person name="Jiao Y."/>
            <person name="Liang X."/>
            <person name="Jin J."/>
            <person name="Gao L."/>
            <person name="Zheng W."/>
            <person name="Hao B."/>
            <person name="Liu S."/>
            <person name="Wang W."/>
            <person name="Yuan L."/>
            <person name="Cao M."/>
            <person name="McDermott J."/>
            <person name="Samudrala R."/>
            <person name="Wang J."/>
            <person name="Wong G.K."/>
            <person name="Yang H."/>
        </authorList>
    </citation>
    <scope>NUCLEOTIDE SEQUENCE [LARGE SCALE GENOMIC DNA]</scope>
</reference>
<proteinExistence type="predicted"/>
<feature type="region of interest" description="Disordered" evidence="1">
    <location>
        <begin position="493"/>
        <end position="528"/>
    </location>
</feature>
<evidence type="ECO:0000256" key="1">
    <source>
        <dbReference type="SAM" id="MobiDB-lite"/>
    </source>
</evidence>
<feature type="compositionally biased region" description="Polar residues" evidence="1">
    <location>
        <begin position="500"/>
        <end position="528"/>
    </location>
</feature>
<dbReference type="Proteomes" id="UP000007752">
    <property type="component" value="Chromosome 2"/>
</dbReference>
<gene>
    <name evidence="3" type="ORF">OsJ_06141</name>
</gene>
<feature type="domain" description="WRKY19-like zinc finger" evidence="2">
    <location>
        <begin position="242"/>
        <end position="265"/>
    </location>
</feature>
<reference evidence="3" key="2">
    <citation type="submission" date="2008-12" db="EMBL/GenBank/DDBJ databases">
        <title>Improved gene annotation of the rice (Oryza sativa) genomes.</title>
        <authorList>
            <person name="Wang J."/>
            <person name="Li R."/>
            <person name="Fan W."/>
            <person name="Huang Q."/>
            <person name="Zhang J."/>
            <person name="Zhou Y."/>
            <person name="Hu Y."/>
            <person name="Zi S."/>
            <person name="Li J."/>
            <person name="Ni P."/>
            <person name="Zheng H."/>
            <person name="Zhang Y."/>
            <person name="Zhao M."/>
            <person name="Hao Q."/>
            <person name="McDermott J."/>
            <person name="Samudrala R."/>
            <person name="Kristiansen K."/>
            <person name="Wong G.K.-S."/>
        </authorList>
    </citation>
    <scope>NUCLEOTIDE SEQUENCE</scope>
</reference>
<evidence type="ECO:0000259" key="2">
    <source>
        <dbReference type="Pfam" id="PF24906"/>
    </source>
</evidence>
<name>B9F4V5_ORYSJ</name>